<feature type="transmembrane region" description="Helical" evidence="12">
    <location>
        <begin position="270"/>
        <end position="290"/>
    </location>
</feature>
<feature type="compositionally biased region" description="Polar residues" evidence="11">
    <location>
        <begin position="621"/>
        <end position="635"/>
    </location>
</feature>
<dbReference type="PANTHER" id="PTHR24222">
    <property type="entry name" value="ABC TRANSPORTER B FAMILY"/>
    <property type="match status" value="1"/>
</dbReference>
<dbReference type="SUPFAM" id="SSF90123">
    <property type="entry name" value="ABC transporter transmembrane region"/>
    <property type="match status" value="2"/>
</dbReference>
<evidence type="ECO:0000256" key="4">
    <source>
        <dbReference type="ARBA" id="ARBA00022692"/>
    </source>
</evidence>
<dbReference type="PROSITE" id="PS50893">
    <property type="entry name" value="ABC_TRANSPORTER_2"/>
    <property type="match status" value="2"/>
</dbReference>
<dbReference type="GO" id="GO:0005524">
    <property type="term" value="F:ATP binding"/>
    <property type="evidence" value="ECO:0007669"/>
    <property type="project" value="UniProtKB-KW"/>
</dbReference>
<comment type="subcellular location">
    <subcellularLocation>
        <location evidence="1">Cell membrane</location>
        <topology evidence="1">Multi-pass membrane protein</topology>
    </subcellularLocation>
</comment>
<evidence type="ECO:0000256" key="7">
    <source>
        <dbReference type="ARBA" id="ARBA00022840"/>
    </source>
</evidence>
<dbReference type="PROSITE" id="PS50929">
    <property type="entry name" value="ABC_TM1F"/>
    <property type="match status" value="2"/>
</dbReference>
<dbReference type="AlphaFoldDB" id="A0A1S3VGF8"/>
<proteinExistence type="inferred from homology"/>
<feature type="transmembrane region" description="Helical" evidence="12">
    <location>
        <begin position="740"/>
        <end position="763"/>
    </location>
</feature>
<feature type="transmembrane region" description="Helical" evidence="12">
    <location>
        <begin position="90"/>
        <end position="112"/>
    </location>
</feature>
<dbReference type="GO" id="GO:0005886">
    <property type="term" value="C:plasma membrane"/>
    <property type="evidence" value="ECO:0007669"/>
    <property type="project" value="UniProtKB-SubCell"/>
</dbReference>
<evidence type="ECO:0000256" key="1">
    <source>
        <dbReference type="ARBA" id="ARBA00004651"/>
    </source>
</evidence>
<keyword evidence="15" id="KW-1185">Reference proteome</keyword>
<dbReference type="Pfam" id="PF00005">
    <property type="entry name" value="ABC_tran"/>
    <property type="match status" value="2"/>
</dbReference>
<dbReference type="GO" id="GO:0140359">
    <property type="term" value="F:ABC-type transporter activity"/>
    <property type="evidence" value="ECO:0007669"/>
    <property type="project" value="InterPro"/>
</dbReference>
<evidence type="ECO:0000256" key="5">
    <source>
        <dbReference type="ARBA" id="ARBA00022737"/>
    </source>
</evidence>
<gene>
    <name evidence="16" type="primary">LOC106774930</name>
</gene>
<dbReference type="Gene3D" id="3.40.50.300">
    <property type="entry name" value="P-loop containing nucleotide triphosphate hydrolases"/>
    <property type="match status" value="2"/>
</dbReference>
<accession>A0A1S3VGF8</accession>
<keyword evidence="5" id="KW-0677">Repeat</keyword>
<evidence type="ECO:0000256" key="3">
    <source>
        <dbReference type="ARBA" id="ARBA00022448"/>
    </source>
</evidence>
<dbReference type="GeneID" id="106774930"/>
<feature type="domain" description="ABC transmembrane type-1" evidence="14">
    <location>
        <begin position="46"/>
        <end position="331"/>
    </location>
</feature>
<dbReference type="Pfam" id="PF00664">
    <property type="entry name" value="ABC_membrane"/>
    <property type="match status" value="2"/>
</dbReference>
<keyword evidence="9 12" id="KW-0472">Membrane</keyword>
<evidence type="ECO:0000256" key="6">
    <source>
        <dbReference type="ARBA" id="ARBA00022741"/>
    </source>
</evidence>
<dbReference type="CDD" id="cd03249">
    <property type="entry name" value="ABC_MTABC3_MDL1_MDL2"/>
    <property type="match status" value="2"/>
</dbReference>
<evidence type="ECO:0000313" key="16">
    <source>
        <dbReference type="RefSeq" id="XP_014517443.1"/>
    </source>
</evidence>
<dbReference type="InterPro" id="IPR003439">
    <property type="entry name" value="ABC_transporter-like_ATP-bd"/>
</dbReference>
<keyword evidence="6" id="KW-0547">Nucleotide-binding</keyword>
<feature type="region of interest" description="Disordered" evidence="11">
    <location>
        <begin position="605"/>
        <end position="673"/>
    </location>
</feature>
<dbReference type="PROSITE" id="PS00211">
    <property type="entry name" value="ABC_TRANSPORTER_1"/>
    <property type="match status" value="2"/>
</dbReference>
<dbReference type="CDD" id="cd18577">
    <property type="entry name" value="ABC_6TM_Pgp_ABCB1_D1_like"/>
    <property type="match status" value="1"/>
</dbReference>
<sequence>MAHKTDGLSSSTSFQHNKDNHKTNQKVPFYKLFTFADHFDVTLMTIGTICAMANGWSQPIMTVILGKLINTFGYTDPSNTIKEVSKVSLLLVYLAIATGIASFLQVACWMMTGERQAARIRSLYLKTILKQDIAFFDTETTTGEIIGRMSGDTILIQDSMGEKVGKFIQLSSTFIGGFVIAFVRGWRLAVILIACIPCVVIIGGILSILMSRMSSRGQAAYVEAGTVVEQTVGAIRTVASFTGERKAMEKYNNKLKIAYKTMVQQGMASGLGLGVLLLTVFCTYALAMWYGSKLVIEKEFNGGSVITVIVALMTGGMSLGQTSPSLNAFSAGRAAAYKMFETIKRKPKIDAYDTNGIVMEDIRGDIELNNVYFSYPARKNVQIFSGFSLHVSSGTTAALVGQSGSGKSTVISLLERFYDPDSGEVLIDGVNLKDFHLKWIREQIGLVSQEPILFAASIKENIIYGKEGATDEEIKSAITLANAKTFIDKLPQGLETMAGQNGTQLSGGQKQRIAIARAILKNPRILLLDEATSALDAESERVVQEALEQAMSKRTTVVVAHRLTTIRNADTIAVVHEGKIVEKGTHDELIKEVDGAYSQLIRLQEGTKEAEGSHNSEAEMPNNNVNVRSSTQREVSLSRDSSSRHSESHTLSHRSGVHESVEVEDEDGDFEKNKVDAKKPKKVSLTRLAYLNKSEVPVLVLGSVAAIIHGLVFPIFGFLFSSAITMFFEPPEKQRKDSRFWALLYVGLGLITLVVIPVQNYFFGVAGGKLIERIRSLTFERVVHQEISWFDDPANSSGAVGARLSTDASTVKSLVGDTLALIVQNLTTIIAGLVISFTANWILAFIILAVSPLVLMQGFLQMKFLKGFSADAKVKYEEASQVANDAVGSIRTIASFCAESKVMDMYRKKCLEPEKQGVRLGLVSGAGFGFSFLALYCTNAFCFYIGSVLVQHGKATFQEVFKVFFCLTITAMGVSQTTALAPDTNKAKDSAASIFNILDSTPTIDSSSNEGRTLEAIAGDIDFEHVSFSYPTRPHIQILKDLCLIIPAGKTVALVGESGSGKSTVISLLERFYNPHTGHILLDGVDIKEFRLSWLRQQMGLVGQEPILFNESIRANIAYGKEGVATEEEIIAAAKASNAHQFICALPQGYDTPVGERGTQLSGGQKQRIAIARAMLKDPKILLLDEATSALDAESEKVVQEALDRVSLNRTTVVVAHRLTTIRGADIIAVMKDGAVAEKGKHNELMKIINGVYASLVALHTTNT</sequence>
<feature type="transmembrane region" description="Helical" evidence="12">
    <location>
        <begin position="189"/>
        <end position="209"/>
    </location>
</feature>
<dbReference type="Gene3D" id="1.20.1560.10">
    <property type="entry name" value="ABC transporter type 1, transmembrane domain"/>
    <property type="match status" value="1"/>
</dbReference>
<dbReference type="OrthoDB" id="6500128at2759"/>
<feature type="transmembrane region" description="Helical" evidence="12">
    <location>
        <begin position="696"/>
        <end position="720"/>
    </location>
</feature>
<dbReference type="CDD" id="cd18578">
    <property type="entry name" value="ABC_6TM_Pgp_ABCB1_D2_like"/>
    <property type="match status" value="1"/>
</dbReference>
<name>A0A1S3VGF8_VIGRR</name>
<keyword evidence="7" id="KW-0067">ATP-binding</keyword>
<evidence type="ECO:0000256" key="11">
    <source>
        <dbReference type="SAM" id="MobiDB-lite"/>
    </source>
</evidence>
<dbReference type="InterPro" id="IPR003593">
    <property type="entry name" value="AAA+_ATPase"/>
</dbReference>
<reference evidence="15" key="1">
    <citation type="journal article" date="2014" name="Nat. Commun.">
        <title>Genome sequence of mungbean and insights into evolution within Vigna species.</title>
        <authorList>
            <person name="Kang Y.J."/>
            <person name="Kim S.K."/>
            <person name="Kim M.Y."/>
            <person name="Lestari P."/>
            <person name="Kim K.H."/>
            <person name="Ha B.K."/>
            <person name="Jun T.H."/>
            <person name="Hwang W.J."/>
            <person name="Lee T."/>
            <person name="Lee J."/>
            <person name="Shim S."/>
            <person name="Yoon M.Y."/>
            <person name="Jang Y.E."/>
            <person name="Han K.S."/>
            <person name="Taeprayoon P."/>
            <person name="Yoon N."/>
            <person name="Somta P."/>
            <person name="Tanya P."/>
            <person name="Kim K.S."/>
            <person name="Gwag J.G."/>
            <person name="Moon J.K."/>
            <person name="Lee Y.H."/>
            <person name="Park B.S."/>
            <person name="Bombarely A."/>
            <person name="Doyle J.J."/>
            <person name="Jackson S.A."/>
            <person name="Schafleitner R."/>
            <person name="Srinives P."/>
            <person name="Varshney R.K."/>
            <person name="Lee S.H."/>
        </authorList>
    </citation>
    <scope>NUCLEOTIDE SEQUENCE [LARGE SCALE GENOMIC DNA]</scope>
    <source>
        <strain evidence="15">cv. VC1973A</strain>
    </source>
</reference>
<evidence type="ECO:0000256" key="12">
    <source>
        <dbReference type="SAM" id="Phobius"/>
    </source>
</evidence>
<feature type="region of interest" description="Disordered" evidence="11">
    <location>
        <begin position="1"/>
        <end position="20"/>
    </location>
</feature>
<dbReference type="PANTHER" id="PTHR24222:SF50">
    <property type="entry name" value="ABC TRANSPORTER B FAMILY MEMBER 9-LIKE ISOFORM X2"/>
    <property type="match status" value="1"/>
</dbReference>
<evidence type="ECO:0000313" key="15">
    <source>
        <dbReference type="Proteomes" id="UP000087766"/>
    </source>
</evidence>
<evidence type="ECO:0000256" key="9">
    <source>
        <dbReference type="ARBA" id="ARBA00023136"/>
    </source>
</evidence>
<evidence type="ECO:0000256" key="2">
    <source>
        <dbReference type="ARBA" id="ARBA00007577"/>
    </source>
</evidence>
<feature type="transmembrane region" description="Helical" evidence="12">
    <location>
        <begin position="814"/>
        <end position="835"/>
    </location>
</feature>
<dbReference type="GO" id="GO:0010329">
    <property type="term" value="F:auxin efflux transmembrane transporter activity"/>
    <property type="evidence" value="ECO:0007669"/>
    <property type="project" value="UniProtKB-ARBA"/>
</dbReference>
<dbReference type="RefSeq" id="XP_014517443.1">
    <property type="nucleotide sequence ID" value="XM_014661957.1"/>
</dbReference>
<evidence type="ECO:0000256" key="10">
    <source>
        <dbReference type="ARBA" id="ARBA00023180"/>
    </source>
</evidence>
<protein>
    <submittedName>
        <fullName evidence="16">ABC transporter B family member 9-like</fullName>
    </submittedName>
</protein>
<dbReference type="FunFam" id="3.40.50.300:FF:000066">
    <property type="entry name" value="ABC transporter B family member 1"/>
    <property type="match status" value="2"/>
</dbReference>
<evidence type="ECO:0000259" key="13">
    <source>
        <dbReference type="PROSITE" id="PS50893"/>
    </source>
</evidence>
<reference evidence="16" key="2">
    <citation type="submission" date="2025-08" db="UniProtKB">
        <authorList>
            <consortium name="RefSeq"/>
        </authorList>
    </citation>
    <scope>IDENTIFICATION</scope>
    <source>
        <tissue evidence="16">Leaf</tissue>
    </source>
</reference>
<dbReference type="InterPro" id="IPR039421">
    <property type="entry name" value="Type_1_exporter"/>
</dbReference>
<feature type="domain" description="ABC transporter" evidence="13">
    <location>
        <begin position="366"/>
        <end position="602"/>
    </location>
</feature>
<dbReference type="FunFam" id="1.20.1560.10:FF:000044">
    <property type="entry name" value="ABC transporter B family member 9"/>
    <property type="match status" value="1"/>
</dbReference>
<feature type="domain" description="ABC transmembrane type-1" evidence="14">
    <location>
        <begin position="700"/>
        <end position="986"/>
    </location>
</feature>
<evidence type="ECO:0000256" key="8">
    <source>
        <dbReference type="ARBA" id="ARBA00022989"/>
    </source>
</evidence>
<dbReference type="InterPro" id="IPR011527">
    <property type="entry name" value="ABC1_TM_dom"/>
</dbReference>
<dbReference type="KEGG" id="vra:106774930"/>
<keyword evidence="3" id="KW-0813">Transport</keyword>
<dbReference type="InterPro" id="IPR027417">
    <property type="entry name" value="P-loop_NTPase"/>
</dbReference>
<dbReference type="SMART" id="SM00382">
    <property type="entry name" value="AAA"/>
    <property type="match status" value="2"/>
</dbReference>
<keyword evidence="4 12" id="KW-0812">Transmembrane</keyword>
<dbReference type="InterPro" id="IPR036640">
    <property type="entry name" value="ABC1_TM_sf"/>
</dbReference>
<dbReference type="GO" id="GO:0016887">
    <property type="term" value="F:ATP hydrolysis activity"/>
    <property type="evidence" value="ECO:0007669"/>
    <property type="project" value="InterPro"/>
</dbReference>
<evidence type="ECO:0000259" key="14">
    <source>
        <dbReference type="PROSITE" id="PS50929"/>
    </source>
</evidence>
<dbReference type="InterPro" id="IPR017871">
    <property type="entry name" value="ABC_transporter-like_CS"/>
</dbReference>
<dbReference type="FunFam" id="1.20.1560.10:FF:000009">
    <property type="entry name" value="ABC transporter B family member 1"/>
    <property type="match status" value="1"/>
</dbReference>
<dbReference type="Proteomes" id="UP000087766">
    <property type="component" value="Chromosome 10"/>
</dbReference>
<keyword evidence="10" id="KW-0325">Glycoprotein</keyword>
<organism evidence="15 16">
    <name type="scientific">Vigna radiata var. radiata</name>
    <name type="common">Mung bean</name>
    <name type="synonym">Phaseolus aureus</name>
    <dbReference type="NCBI Taxonomy" id="3916"/>
    <lineage>
        <taxon>Eukaryota</taxon>
        <taxon>Viridiplantae</taxon>
        <taxon>Streptophyta</taxon>
        <taxon>Embryophyta</taxon>
        <taxon>Tracheophyta</taxon>
        <taxon>Spermatophyta</taxon>
        <taxon>Magnoliopsida</taxon>
        <taxon>eudicotyledons</taxon>
        <taxon>Gunneridae</taxon>
        <taxon>Pentapetalae</taxon>
        <taxon>rosids</taxon>
        <taxon>fabids</taxon>
        <taxon>Fabales</taxon>
        <taxon>Fabaceae</taxon>
        <taxon>Papilionoideae</taxon>
        <taxon>50 kb inversion clade</taxon>
        <taxon>NPAAA clade</taxon>
        <taxon>indigoferoid/millettioid clade</taxon>
        <taxon>Phaseoleae</taxon>
        <taxon>Vigna</taxon>
    </lineage>
</organism>
<feature type="compositionally biased region" description="Basic and acidic residues" evidence="11">
    <location>
        <begin position="641"/>
        <end position="661"/>
    </location>
</feature>
<dbReference type="GO" id="GO:0010328">
    <property type="term" value="F:auxin influx transmembrane transporter activity"/>
    <property type="evidence" value="ECO:0007669"/>
    <property type="project" value="UniProtKB-ARBA"/>
</dbReference>
<feature type="domain" description="ABC transporter" evidence="13">
    <location>
        <begin position="1021"/>
        <end position="1258"/>
    </location>
</feature>
<comment type="similarity">
    <text evidence="2">Belongs to the ABC transporter superfamily. ABCB family. Multidrug resistance exporter (TC 3.A.1.201) subfamily.</text>
</comment>
<feature type="compositionally biased region" description="Basic and acidic residues" evidence="11">
    <location>
        <begin position="605"/>
        <end position="617"/>
    </location>
</feature>
<feature type="transmembrane region" description="Helical" evidence="12">
    <location>
        <begin position="841"/>
        <end position="860"/>
    </location>
</feature>
<keyword evidence="8 12" id="KW-1133">Transmembrane helix</keyword>
<dbReference type="SUPFAM" id="SSF52540">
    <property type="entry name" value="P-loop containing nucleoside triphosphate hydrolases"/>
    <property type="match status" value="2"/>
</dbReference>